<evidence type="ECO:0000256" key="7">
    <source>
        <dbReference type="ARBA" id="ARBA00023136"/>
    </source>
</evidence>
<dbReference type="PANTHER" id="PTHR11795:SF451">
    <property type="entry name" value="ABC TRANSPORTER PERMEASE PROTEIN"/>
    <property type="match status" value="1"/>
</dbReference>
<proteinExistence type="inferred from homology"/>
<evidence type="ECO:0000256" key="5">
    <source>
        <dbReference type="ARBA" id="ARBA00022970"/>
    </source>
</evidence>
<dbReference type="InterPro" id="IPR001851">
    <property type="entry name" value="ABC_transp_permease"/>
</dbReference>
<evidence type="ECO:0000256" key="4">
    <source>
        <dbReference type="ARBA" id="ARBA00022692"/>
    </source>
</evidence>
<dbReference type="EMBL" id="CP062229">
    <property type="protein sequence ID" value="UVC15055.1"/>
    <property type="molecule type" value="Genomic_DNA"/>
</dbReference>
<keyword evidence="11" id="KW-1185">Reference proteome</keyword>
<name>A0ABY5QV37_9HYPH</name>
<evidence type="ECO:0000256" key="1">
    <source>
        <dbReference type="ARBA" id="ARBA00004651"/>
    </source>
</evidence>
<feature type="transmembrane region" description="Helical" evidence="9">
    <location>
        <begin position="240"/>
        <end position="260"/>
    </location>
</feature>
<feature type="transmembrane region" description="Helical" evidence="9">
    <location>
        <begin position="187"/>
        <end position="210"/>
    </location>
</feature>
<evidence type="ECO:0000256" key="9">
    <source>
        <dbReference type="SAM" id="Phobius"/>
    </source>
</evidence>
<dbReference type="InterPro" id="IPR052157">
    <property type="entry name" value="BCAA_transport_permease"/>
</dbReference>
<gene>
    <name evidence="10" type="ORF">IHQ72_31445</name>
</gene>
<evidence type="ECO:0000256" key="2">
    <source>
        <dbReference type="ARBA" id="ARBA00022448"/>
    </source>
</evidence>
<feature type="transmembrane region" description="Helical" evidence="9">
    <location>
        <begin position="61"/>
        <end position="82"/>
    </location>
</feature>
<sequence>MTLLFQLVWDGLAAGAIYGALALALVLIYRATHIVNFGQGEMATFSAYVAWQLEQWGLPTALAFTTAAIFSFLLGAAVFWAVVKPVYRARPESIAVLTLGLFVVFGAGCLWIWGADPRAFGDVFPQGGWTIGGVRITAAALGLVAVLGGLAVAFATLFRVTRLGLQMRAAASDSENSLLVGIRVETMLTLGWGLAAVVGFLAAALVAPRLFLSPGMMAPVLIYALAAATLGGWDSPMGAIVGGLLIGVVESVGATFISFIGADLRLAVPIVVTLVVLLVRPTGLFGTVAAVRV</sequence>
<dbReference type="PANTHER" id="PTHR11795">
    <property type="entry name" value="BRANCHED-CHAIN AMINO ACID TRANSPORT SYSTEM PERMEASE PROTEIN LIVH"/>
    <property type="match status" value="1"/>
</dbReference>
<evidence type="ECO:0000256" key="3">
    <source>
        <dbReference type="ARBA" id="ARBA00022475"/>
    </source>
</evidence>
<organism evidence="10 11">
    <name type="scientific">Mesorhizobium onobrychidis</name>
    <dbReference type="NCBI Taxonomy" id="2775404"/>
    <lineage>
        <taxon>Bacteria</taxon>
        <taxon>Pseudomonadati</taxon>
        <taxon>Pseudomonadota</taxon>
        <taxon>Alphaproteobacteria</taxon>
        <taxon>Hyphomicrobiales</taxon>
        <taxon>Phyllobacteriaceae</taxon>
        <taxon>Mesorhizobium</taxon>
    </lineage>
</organism>
<keyword evidence="7 9" id="KW-0472">Membrane</keyword>
<reference evidence="10" key="1">
    <citation type="submission" date="2020-09" db="EMBL/GenBank/DDBJ databases">
        <title>Rhizobia associated with sainfoin plants.</title>
        <authorList>
            <person name="Asharfi S."/>
            <person name="Kuzmanovic N."/>
            <person name="Bunk B."/>
            <person name="Sproeer C."/>
            <person name="Becker M."/>
            <person name="Thuenen T."/>
        </authorList>
    </citation>
    <scope>NUCLEOTIDE SEQUENCE</scope>
    <source>
        <strain evidence="10">OM4</strain>
    </source>
</reference>
<feature type="transmembrane region" description="Helical" evidence="9">
    <location>
        <begin position="7"/>
        <end position="29"/>
    </location>
</feature>
<feature type="transmembrane region" description="Helical" evidence="9">
    <location>
        <begin position="134"/>
        <end position="158"/>
    </location>
</feature>
<feature type="transmembrane region" description="Helical" evidence="9">
    <location>
        <begin position="266"/>
        <end position="291"/>
    </location>
</feature>
<keyword evidence="3" id="KW-1003">Cell membrane</keyword>
<evidence type="ECO:0000256" key="8">
    <source>
        <dbReference type="ARBA" id="ARBA00037998"/>
    </source>
</evidence>
<keyword evidence="4 9" id="KW-0812">Transmembrane</keyword>
<accession>A0ABY5QV37</accession>
<dbReference type="Proteomes" id="UP001058098">
    <property type="component" value="Chromosome"/>
</dbReference>
<evidence type="ECO:0000256" key="6">
    <source>
        <dbReference type="ARBA" id="ARBA00022989"/>
    </source>
</evidence>
<feature type="transmembrane region" description="Helical" evidence="9">
    <location>
        <begin position="216"/>
        <end position="233"/>
    </location>
</feature>
<keyword evidence="6 9" id="KW-1133">Transmembrane helix</keyword>
<keyword evidence="2" id="KW-0813">Transport</keyword>
<dbReference type="RefSeq" id="WP_258119628.1">
    <property type="nucleotide sequence ID" value="NZ_CP062229.1"/>
</dbReference>
<comment type="subcellular location">
    <subcellularLocation>
        <location evidence="1">Cell membrane</location>
        <topology evidence="1">Multi-pass membrane protein</topology>
    </subcellularLocation>
</comment>
<dbReference type="Pfam" id="PF02653">
    <property type="entry name" value="BPD_transp_2"/>
    <property type="match status" value="1"/>
</dbReference>
<comment type="similarity">
    <text evidence="8">Belongs to the binding-protein-dependent transport system permease family. LivHM subfamily.</text>
</comment>
<evidence type="ECO:0000313" key="10">
    <source>
        <dbReference type="EMBL" id="UVC15055.1"/>
    </source>
</evidence>
<evidence type="ECO:0000313" key="11">
    <source>
        <dbReference type="Proteomes" id="UP001058098"/>
    </source>
</evidence>
<keyword evidence="5" id="KW-0029">Amino-acid transport</keyword>
<feature type="transmembrane region" description="Helical" evidence="9">
    <location>
        <begin position="94"/>
        <end position="114"/>
    </location>
</feature>
<protein>
    <submittedName>
        <fullName evidence="10">Branched-chain amino acid ABC transporter permease</fullName>
    </submittedName>
</protein>
<dbReference type="CDD" id="cd06582">
    <property type="entry name" value="TM_PBP1_LivH_like"/>
    <property type="match status" value="1"/>
</dbReference>